<dbReference type="SUPFAM" id="SSF52091">
    <property type="entry name" value="SpoIIaa-like"/>
    <property type="match status" value="1"/>
</dbReference>
<keyword evidence="2" id="KW-0813">Transport</keyword>
<feature type="region of interest" description="Disordered" evidence="8">
    <location>
        <begin position="104"/>
        <end position="264"/>
    </location>
</feature>
<feature type="region of interest" description="Disordered" evidence="8">
    <location>
        <begin position="1"/>
        <end position="89"/>
    </location>
</feature>
<organism evidence="12 13">
    <name type="scientific">Plectosphaerella plurivora</name>
    <dbReference type="NCBI Taxonomy" id="936078"/>
    <lineage>
        <taxon>Eukaryota</taxon>
        <taxon>Fungi</taxon>
        <taxon>Dikarya</taxon>
        <taxon>Ascomycota</taxon>
        <taxon>Pezizomycotina</taxon>
        <taxon>Sordariomycetes</taxon>
        <taxon>Hypocreomycetidae</taxon>
        <taxon>Glomerellales</taxon>
        <taxon>Plectosphaerellaceae</taxon>
        <taxon>Plectosphaerella</taxon>
    </lineage>
</organism>
<keyword evidence="6 9" id="KW-1133">Transmembrane helix</keyword>
<evidence type="ECO:0000256" key="5">
    <source>
        <dbReference type="ARBA" id="ARBA00022970"/>
    </source>
</evidence>
<dbReference type="Pfam" id="PF00916">
    <property type="entry name" value="Sulfate_transp"/>
    <property type="match status" value="1"/>
</dbReference>
<feature type="domain" description="Cyclic nucleotide-binding" evidence="10">
    <location>
        <begin position="986"/>
        <end position="1067"/>
    </location>
</feature>
<dbReference type="InterPro" id="IPR002645">
    <property type="entry name" value="STAS_dom"/>
</dbReference>
<evidence type="ECO:0000256" key="9">
    <source>
        <dbReference type="SAM" id="Phobius"/>
    </source>
</evidence>
<dbReference type="SMART" id="SM00100">
    <property type="entry name" value="cNMP"/>
    <property type="match status" value="1"/>
</dbReference>
<comment type="caution">
    <text evidence="12">The sequence shown here is derived from an EMBL/GenBank/DDBJ whole genome shotgun (WGS) entry which is preliminary data.</text>
</comment>
<dbReference type="OrthoDB" id="409725at2759"/>
<dbReference type="PROSITE" id="PS50042">
    <property type="entry name" value="CNMP_BINDING_3"/>
    <property type="match status" value="1"/>
</dbReference>
<dbReference type="InterPro" id="IPR011547">
    <property type="entry name" value="SLC26A/SulP_dom"/>
</dbReference>
<keyword evidence="7 9" id="KW-0472">Membrane</keyword>
<evidence type="ECO:0000256" key="4">
    <source>
        <dbReference type="ARBA" id="ARBA00022692"/>
    </source>
</evidence>
<dbReference type="Gene3D" id="3.30.750.24">
    <property type="entry name" value="STAS domain"/>
    <property type="match status" value="1"/>
</dbReference>
<dbReference type="PANTHER" id="PTHR43310:SF4">
    <property type="entry name" value="AFR304WP"/>
    <property type="match status" value="1"/>
</dbReference>
<feature type="transmembrane region" description="Helical" evidence="9">
    <location>
        <begin position="670"/>
        <end position="689"/>
    </location>
</feature>
<accession>A0A9P9A8M8</accession>
<evidence type="ECO:0000256" key="6">
    <source>
        <dbReference type="ARBA" id="ARBA00022989"/>
    </source>
</evidence>
<evidence type="ECO:0000313" key="13">
    <source>
        <dbReference type="Proteomes" id="UP000770015"/>
    </source>
</evidence>
<evidence type="ECO:0000256" key="7">
    <source>
        <dbReference type="ARBA" id="ARBA00023136"/>
    </source>
</evidence>
<feature type="compositionally biased region" description="Low complexity" evidence="8">
    <location>
        <begin position="22"/>
        <end position="34"/>
    </location>
</feature>
<evidence type="ECO:0000259" key="11">
    <source>
        <dbReference type="PROSITE" id="PS50801"/>
    </source>
</evidence>
<dbReference type="EMBL" id="JAGSXJ010000026">
    <property type="protein sequence ID" value="KAH6674022.1"/>
    <property type="molecule type" value="Genomic_DNA"/>
</dbReference>
<evidence type="ECO:0000259" key="10">
    <source>
        <dbReference type="PROSITE" id="PS50042"/>
    </source>
</evidence>
<dbReference type="SUPFAM" id="SSF51206">
    <property type="entry name" value="cAMP-binding domain-like"/>
    <property type="match status" value="1"/>
</dbReference>
<dbReference type="InterPro" id="IPR018490">
    <property type="entry name" value="cNMP-bd_dom_sf"/>
</dbReference>
<comment type="subcellular location">
    <subcellularLocation>
        <location evidence="1">Vacuole membrane</location>
        <topology evidence="1">Multi-pass membrane protein</topology>
    </subcellularLocation>
</comment>
<feature type="transmembrane region" description="Helical" evidence="9">
    <location>
        <begin position="701"/>
        <end position="732"/>
    </location>
</feature>
<dbReference type="Pfam" id="PF00027">
    <property type="entry name" value="cNMP_binding"/>
    <property type="match status" value="1"/>
</dbReference>
<feature type="transmembrane region" description="Helical" evidence="9">
    <location>
        <begin position="506"/>
        <end position="526"/>
    </location>
</feature>
<feature type="transmembrane region" description="Helical" evidence="9">
    <location>
        <begin position="476"/>
        <end position="497"/>
    </location>
</feature>
<feature type="transmembrane region" description="Helical" evidence="9">
    <location>
        <begin position="438"/>
        <end position="456"/>
    </location>
</feature>
<feature type="compositionally biased region" description="Basic and acidic residues" evidence="8">
    <location>
        <begin position="203"/>
        <end position="215"/>
    </location>
</feature>
<dbReference type="CDD" id="cd07042">
    <property type="entry name" value="STAS_SulP_like_sulfate_transporter"/>
    <property type="match status" value="1"/>
</dbReference>
<dbReference type="PROSITE" id="PS50801">
    <property type="entry name" value="STAS"/>
    <property type="match status" value="1"/>
</dbReference>
<keyword evidence="13" id="KW-1185">Reference proteome</keyword>
<feature type="transmembrane region" description="Helical" evidence="9">
    <location>
        <begin position="334"/>
        <end position="356"/>
    </location>
</feature>
<evidence type="ECO:0000256" key="2">
    <source>
        <dbReference type="ARBA" id="ARBA00022448"/>
    </source>
</evidence>
<evidence type="ECO:0000313" key="12">
    <source>
        <dbReference type="EMBL" id="KAH6674022.1"/>
    </source>
</evidence>
<feature type="compositionally biased region" description="Low complexity" evidence="8">
    <location>
        <begin position="105"/>
        <end position="116"/>
    </location>
</feature>
<dbReference type="GO" id="GO:0000329">
    <property type="term" value="C:fungal-type vacuole membrane"/>
    <property type="evidence" value="ECO:0007669"/>
    <property type="project" value="UniProtKB-ARBA"/>
</dbReference>
<dbReference type="AlphaFoldDB" id="A0A9P9A8M8"/>
<dbReference type="Pfam" id="PF01740">
    <property type="entry name" value="STAS"/>
    <property type="match status" value="1"/>
</dbReference>
<dbReference type="CDD" id="cd00038">
    <property type="entry name" value="CAP_ED"/>
    <property type="match status" value="1"/>
</dbReference>
<reference evidence="12" key="1">
    <citation type="journal article" date="2021" name="Nat. Commun.">
        <title>Genetic determinants of endophytism in the Arabidopsis root mycobiome.</title>
        <authorList>
            <person name="Mesny F."/>
            <person name="Miyauchi S."/>
            <person name="Thiergart T."/>
            <person name="Pickel B."/>
            <person name="Atanasova L."/>
            <person name="Karlsson M."/>
            <person name="Huettel B."/>
            <person name="Barry K.W."/>
            <person name="Haridas S."/>
            <person name="Chen C."/>
            <person name="Bauer D."/>
            <person name="Andreopoulos W."/>
            <person name="Pangilinan J."/>
            <person name="LaButti K."/>
            <person name="Riley R."/>
            <person name="Lipzen A."/>
            <person name="Clum A."/>
            <person name="Drula E."/>
            <person name="Henrissat B."/>
            <person name="Kohler A."/>
            <person name="Grigoriev I.V."/>
            <person name="Martin F.M."/>
            <person name="Hacquard S."/>
        </authorList>
    </citation>
    <scope>NUCLEOTIDE SEQUENCE</scope>
    <source>
        <strain evidence="12">MPI-SDFR-AT-0117</strain>
    </source>
</reference>
<feature type="transmembrane region" description="Helical" evidence="9">
    <location>
        <begin position="400"/>
        <end position="426"/>
    </location>
</feature>
<dbReference type="Gene3D" id="2.60.120.10">
    <property type="entry name" value="Jelly Rolls"/>
    <property type="match status" value="1"/>
</dbReference>
<dbReference type="FunFam" id="2.60.120.10:FF:000141">
    <property type="entry name" value="Sulfate transporter family protein"/>
    <property type="match status" value="1"/>
</dbReference>
<dbReference type="PANTHER" id="PTHR43310">
    <property type="entry name" value="SULFATE TRANSPORTER YBAR-RELATED"/>
    <property type="match status" value="1"/>
</dbReference>
<feature type="transmembrane region" description="Helical" evidence="9">
    <location>
        <begin position="298"/>
        <end position="322"/>
    </location>
</feature>
<feature type="compositionally biased region" description="Polar residues" evidence="8">
    <location>
        <begin position="229"/>
        <end position="251"/>
    </location>
</feature>
<dbReference type="InterPro" id="IPR052706">
    <property type="entry name" value="Membrane-Transporter-like"/>
</dbReference>
<feature type="transmembrane region" description="Helical" evidence="9">
    <location>
        <begin position="566"/>
        <end position="585"/>
    </location>
</feature>
<evidence type="ECO:0000256" key="8">
    <source>
        <dbReference type="SAM" id="MobiDB-lite"/>
    </source>
</evidence>
<gene>
    <name evidence="12" type="ORF">F5X68DRAFT_41442</name>
</gene>
<protein>
    <submittedName>
        <fullName evidence="12">Sulfate transporter family protein</fullName>
    </submittedName>
</protein>
<proteinExistence type="predicted"/>
<sequence length="1102" mass="121858">MSSPNFAFNPWRRRASSLTSHPSSPAQQPDDAQPTPINGSARHSLPALGDNASSSRLLSSSTGQREPIRSFIHGPNRDHLAPADSAEYARSVRQDTAELATYLLSDKSNSSSPAFFSRRRSQAPLPPPGTLLFDDDDDDAEPSAAQASDTILEVSEPPSPGEEELDMPDEGPSILTSLLRKSPPQSPPQSRQGPSPEHGASLEPKRSRSRSRSEDSGDEDEDAVAVEATENTPLLVTNSRSSQRTARNSTLGDVEGQKPQPRKDWFKGAKKLGYHVEHKLAHAAKAATSPDVWNRRSLWRNVIVAPVSCLPAVVVGLLLNVLDALSYGMILFPLGKPIFAGLGSAGISIFYVSTIISQLTFSTGSKFRGAVGSELIEVVPFFHNMAQTITDLVGEDNPDAVIATTITSFALSSMMTGLVFFLMGYFNFGYMVGFIPRHILIGCIGGVGWFLVATGFEVSARMSGSLEYDLETLRKLFQSDTVLLWVIPLFLAIVLFWGQAKVASKYFLPLYIICIPIFFYFFVTVIDSLHVDPLRDNGWIFEGPPADEPWWYFWTLYKFHLVRWDAILDTVPAMLALTFFGILHVPINVPALALQTGEDHADLDRELKLHGFSNFVSGLTGSIQNYLVYANTVFFMRSGGDSRLAGFMLAALTGCVMMIGPMIIGYIPVMMVGCLIFDLGFELLLEAVWLPRKKLKVAEYLTVIVIVLIMGIYDFVVGIGVGIILAFVSLIIQTSRIPAVRATYNGDIVGSTVRRNPSQHRYLQQVRQQIYVVKLTGFLFFGTIVSVEEKIRALIEDTAFTERPIKFLILDLYHVSGIDYSAGEAFNTVSRLLDNKGVVLVISGVDAESSLGRTLRTVGLGNDEVEVALLPNLNSALESCENELLKTLYVSEEEYHGNQTRTAPTANLDVPAKPVLGSPLDGVVNSPRRDHLHKAAHDALTNTESQKSKRWRSFKEPLRLLLQIFQSVSNKNEDFWFRACGYFRRREFPAGSTVYKRGEPADGFYLVEKGILRAEYDLPQGWLTESIVAGTTCGELPFFSETDRTANVIVEQDCIVWLMDKEGWERLQRDEPDVAQELLRISLKLTSERMSSITSYVLTMAG</sequence>
<keyword evidence="5" id="KW-0029">Amino-acid transport</keyword>
<feature type="transmembrane region" description="Helical" evidence="9">
    <location>
        <begin position="644"/>
        <end position="664"/>
    </location>
</feature>
<keyword evidence="4 9" id="KW-0812">Transmembrane</keyword>
<dbReference type="InterPro" id="IPR036513">
    <property type="entry name" value="STAS_dom_sf"/>
</dbReference>
<dbReference type="Proteomes" id="UP000770015">
    <property type="component" value="Unassembled WGS sequence"/>
</dbReference>
<evidence type="ECO:0000256" key="1">
    <source>
        <dbReference type="ARBA" id="ARBA00004128"/>
    </source>
</evidence>
<keyword evidence="3" id="KW-0926">Vacuole</keyword>
<dbReference type="InterPro" id="IPR000595">
    <property type="entry name" value="cNMP-bd_dom"/>
</dbReference>
<name>A0A9P9A8M8_9PEZI</name>
<feature type="domain" description="STAS" evidence="11">
    <location>
        <begin position="770"/>
        <end position="880"/>
    </location>
</feature>
<dbReference type="GO" id="GO:0034490">
    <property type="term" value="P:basic amino acid transmembrane import into vacuole"/>
    <property type="evidence" value="ECO:0007669"/>
    <property type="project" value="UniProtKB-ARBA"/>
</dbReference>
<evidence type="ECO:0000256" key="3">
    <source>
        <dbReference type="ARBA" id="ARBA00022554"/>
    </source>
</evidence>
<dbReference type="FunFam" id="3.30.750.24:FF:000012">
    <property type="entry name" value="Sulfate transporter family protein"/>
    <property type="match status" value="1"/>
</dbReference>
<dbReference type="InterPro" id="IPR014710">
    <property type="entry name" value="RmlC-like_jellyroll"/>
</dbReference>